<dbReference type="Proteomes" id="UP000193083">
    <property type="component" value="Unassembled WGS sequence"/>
</dbReference>
<sequence length="59" mass="7030">MNREWHEAHPLPRNATFEERLEWHRQHREQCGCRESPANILKELEKRGLLGPRASRKSG</sequence>
<organism evidence="1 2">
    <name type="scientific">Mesorhizobium australicum</name>
    <dbReference type="NCBI Taxonomy" id="536018"/>
    <lineage>
        <taxon>Bacteria</taxon>
        <taxon>Pseudomonadati</taxon>
        <taxon>Pseudomonadota</taxon>
        <taxon>Alphaproteobacteria</taxon>
        <taxon>Hyphomicrobiales</taxon>
        <taxon>Phyllobacteriaceae</taxon>
        <taxon>Mesorhizobium</taxon>
    </lineage>
</organism>
<name>A0A1X7NKI5_9HYPH</name>
<evidence type="ECO:0000313" key="1">
    <source>
        <dbReference type="EMBL" id="SMH38340.1"/>
    </source>
</evidence>
<dbReference type="AlphaFoldDB" id="A0A1X7NKI5"/>
<dbReference type="RefSeq" id="WP_176247485.1">
    <property type="nucleotide sequence ID" value="NZ_FXBL01000004.1"/>
</dbReference>
<proteinExistence type="predicted"/>
<protein>
    <submittedName>
        <fullName evidence="1">Uncharacterized protein</fullName>
    </submittedName>
</protein>
<accession>A0A1X7NKI5</accession>
<gene>
    <name evidence="1" type="ORF">SAMN02982922_2039</name>
</gene>
<evidence type="ECO:0000313" key="2">
    <source>
        <dbReference type="Proteomes" id="UP000193083"/>
    </source>
</evidence>
<dbReference type="EMBL" id="FXBL01000004">
    <property type="protein sequence ID" value="SMH38340.1"/>
    <property type="molecule type" value="Genomic_DNA"/>
</dbReference>
<reference evidence="1 2" key="1">
    <citation type="submission" date="2017-04" db="EMBL/GenBank/DDBJ databases">
        <authorList>
            <person name="Afonso C.L."/>
            <person name="Miller P.J."/>
            <person name="Scott M.A."/>
            <person name="Spackman E."/>
            <person name="Goraichik I."/>
            <person name="Dimitrov K.M."/>
            <person name="Suarez D.L."/>
            <person name="Swayne D.E."/>
        </authorList>
    </citation>
    <scope>NUCLEOTIDE SEQUENCE [LARGE SCALE GENOMIC DNA]</scope>
    <source>
        <strain evidence="1 2">B5P</strain>
    </source>
</reference>
<keyword evidence="2" id="KW-1185">Reference proteome</keyword>